<reference evidence="3 4" key="1">
    <citation type="submission" date="2020-07" db="EMBL/GenBank/DDBJ databases">
        <authorList>
            <person name="Cui H."/>
        </authorList>
    </citation>
    <scope>NUCLEOTIDE SEQUENCE [LARGE SCALE GENOMIC DNA]</scope>
    <source>
        <strain evidence="3 4">YPL8</strain>
    </source>
</reference>
<dbReference type="GO" id="GO:0016879">
    <property type="term" value="F:ligase activity, forming carbon-nitrogen bonds"/>
    <property type="evidence" value="ECO:0007669"/>
    <property type="project" value="TreeGrafter"/>
</dbReference>
<dbReference type="Gene3D" id="3.30.470.20">
    <property type="entry name" value="ATP-grasp fold, B domain"/>
    <property type="match status" value="1"/>
</dbReference>
<dbReference type="InterPro" id="IPR013815">
    <property type="entry name" value="ATP_grasp_subdomain_1"/>
</dbReference>
<dbReference type="InterPro" id="IPR013651">
    <property type="entry name" value="ATP-grasp_RimK-type"/>
</dbReference>
<evidence type="ECO:0000313" key="4">
    <source>
        <dbReference type="Proteomes" id="UP000509241"/>
    </source>
</evidence>
<dbReference type="KEGG" id="haly:HYG82_15165"/>
<sequence>MIDLAVANDQETFRRMQEPLAERGIRVHHVPVRERTIALGDPPWVPDEYDVGYVYPGRLMEGGVADTLLEVPWLNRREAVLTSRNKAEVLARLDRAALPVPDSVFVSNDVSEAELAAVFDRFEPPVVVKPNSTTRGVGVAKAHDLDSFLGICDYLSLVHDYRATDDQSFLVQEFLPNATDYRVMVLEGEYVGAVERRLPDEAVHEGQWKHNVHRGAVATGVDLPEPWRDLAESVAAELEIPFLGVDLLETGDRLVVNETNARPTIDEETKYEPGFYDRLASAIRRVADRS</sequence>
<name>A0A7D5KEC3_9EURY</name>
<keyword evidence="1" id="KW-0547">Nucleotide-binding</keyword>
<organism evidence="3 4">
    <name type="scientific">Natrinema halophilum</name>
    <dbReference type="NCBI Taxonomy" id="1699371"/>
    <lineage>
        <taxon>Archaea</taxon>
        <taxon>Methanobacteriati</taxon>
        <taxon>Methanobacteriota</taxon>
        <taxon>Stenosarchaea group</taxon>
        <taxon>Halobacteria</taxon>
        <taxon>Halobacteriales</taxon>
        <taxon>Natrialbaceae</taxon>
        <taxon>Natrinema</taxon>
    </lineage>
</organism>
<accession>A0A7D5KEC3</accession>
<dbReference type="PROSITE" id="PS50975">
    <property type="entry name" value="ATP_GRASP"/>
    <property type="match status" value="1"/>
</dbReference>
<evidence type="ECO:0000259" key="2">
    <source>
        <dbReference type="PROSITE" id="PS50975"/>
    </source>
</evidence>
<proteinExistence type="predicted"/>
<dbReference type="GO" id="GO:0046872">
    <property type="term" value="F:metal ion binding"/>
    <property type="evidence" value="ECO:0007669"/>
    <property type="project" value="InterPro"/>
</dbReference>
<dbReference type="Gene3D" id="3.30.1490.20">
    <property type="entry name" value="ATP-grasp fold, A domain"/>
    <property type="match status" value="1"/>
</dbReference>
<dbReference type="SUPFAM" id="SSF56059">
    <property type="entry name" value="Glutathione synthetase ATP-binding domain-like"/>
    <property type="match status" value="1"/>
</dbReference>
<dbReference type="AlphaFoldDB" id="A0A7D5KEC3"/>
<dbReference type="Proteomes" id="UP000509241">
    <property type="component" value="Chromosome"/>
</dbReference>
<dbReference type="OrthoDB" id="312280at2157"/>
<protein>
    <submittedName>
        <fullName evidence="3">RimK family alpha-L-glutamate ligase</fullName>
    </submittedName>
</protein>
<dbReference type="Pfam" id="PF08443">
    <property type="entry name" value="RimK"/>
    <property type="match status" value="1"/>
</dbReference>
<keyword evidence="1" id="KW-0067">ATP-binding</keyword>
<gene>
    <name evidence="3" type="ORF">HYG82_15165</name>
</gene>
<dbReference type="GeneID" id="56034658"/>
<dbReference type="RefSeq" id="WP_179262282.1">
    <property type="nucleotide sequence ID" value="NZ_CP058601.1"/>
</dbReference>
<evidence type="ECO:0000256" key="1">
    <source>
        <dbReference type="PROSITE-ProRule" id="PRU00409"/>
    </source>
</evidence>
<dbReference type="PANTHER" id="PTHR21621:SF0">
    <property type="entry name" value="BETA-CITRYLGLUTAMATE SYNTHASE B-RELATED"/>
    <property type="match status" value="1"/>
</dbReference>
<keyword evidence="3" id="KW-0436">Ligase</keyword>
<dbReference type="PANTHER" id="PTHR21621">
    <property type="entry name" value="RIBOSOMAL PROTEIN S6 MODIFICATION PROTEIN"/>
    <property type="match status" value="1"/>
</dbReference>
<feature type="domain" description="ATP-grasp" evidence="2">
    <location>
        <begin position="90"/>
        <end position="288"/>
    </location>
</feature>
<dbReference type="EMBL" id="CP058601">
    <property type="protein sequence ID" value="QLG50101.1"/>
    <property type="molecule type" value="Genomic_DNA"/>
</dbReference>
<keyword evidence="4" id="KW-1185">Reference proteome</keyword>
<dbReference type="GO" id="GO:0005524">
    <property type="term" value="F:ATP binding"/>
    <property type="evidence" value="ECO:0007669"/>
    <property type="project" value="UniProtKB-UniRule"/>
</dbReference>
<evidence type="ECO:0000313" key="3">
    <source>
        <dbReference type="EMBL" id="QLG50101.1"/>
    </source>
</evidence>
<dbReference type="GO" id="GO:0005737">
    <property type="term" value="C:cytoplasm"/>
    <property type="evidence" value="ECO:0007669"/>
    <property type="project" value="TreeGrafter"/>
</dbReference>
<dbReference type="InterPro" id="IPR011761">
    <property type="entry name" value="ATP-grasp"/>
</dbReference>